<keyword evidence="7 12" id="KW-0067">ATP-binding</keyword>
<dbReference type="AlphaFoldDB" id="A0AA86LTK0"/>
<dbReference type="InterPro" id="IPR027417">
    <property type="entry name" value="P-loop_NTPase"/>
</dbReference>
<keyword evidence="4 12" id="KW-0547">Nucleotide-binding</keyword>
<dbReference type="GO" id="GO:0005829">
    <property type="term" value="C:cytosol"/>
    <property type="evidence" value="ECO:0007669"/>
    <property type="project" value="TreeGrafter"/>
</dbReference>
<evidence type="ECO:0000256" key="1">
    <source>
        <dbReference type="ARBA" id="ARBA00008428"/>
    </source>
</evidence>
<dbReference type="CDD" id="cd00984">
    <property type="entry name" value="DnaB_C"/>
    <property type="match status" value="1"/>
</dbReference>
<name>A0AA86LTK0_PRIMG</name>
<evidence type="ECO:0000256" key="3">
    <source>
        <dbReference type="ARBA" id="ARBA00022705"/>
    </source>
</evidence>
<dbReference type="GO" id="GO:0006269">
    <property type="term" value="P:DNA replication, synthesis of primer"/>
    <property type="evidence" value="ECO:0007669"/>
    <property type="project" value="UniProtKB-UniRule"/>
</dbReference>
<keyword evidence="2 12" id="KW-0639">Primosome</keyword>
<evidence type="ECO:0000256" key="5">
    <source>
        <dbReference type="ARBA" id="ARBA00022801"/>
    </source>
</evidence>
<comment type="catalytic activity">
    <reaction evidence="10 12">
        <text>ATP + H2O = ADP + phosphate + H(+)</text>
        <dbReference type="Rhea" id="RHEA:13065"/>
        <dbReference type="ChEBI" id="CHEBI:15377"/>
        <dbReference type="ChEBI" id="CHEBI:15378"/>
        <dbReference type="ChEBI" id="CHEBI:30616"/>
        <dbReference type="ChEBI" id="CHEBI:43474"/>
        <dbReference type="ChEBI" id="CHEBI:456216"/>
        <dbReference type="EC" id="5.6.2.3"/>
    </reaction>
</comment>
<evidence type="ECO:0000256" key="9">
    <source>
        <dbReference type="ARBA" id="ARBA00023235"/>
    </source>
</evidence>
<dbReference type="InterPro" id="IPR007692">
    <property type="entry name" value="DNA_helicase_DnaB"/>
</dbReference>
<dbReference type="PROSITE" id="PS51199">
    <property type="entry name" value="SF4_HELICASE"/>
    <property type="match status" value="1"/>
</dbReference>
<feature type="domain" description="SF4 helicase" evidence="13">
    <location>
        <begin position="161"/>
        <end position="429"/>
    </location>
</feature>
<organism evidence="14 15">
    <name type="scientific">Priestia megaterium</name>
    <name type="common">Bacillus megaterium</name>
    <dbReference type="NCBI Taxonomy" id="1404"/>
    <lineage>
        <taxon>Bacteria</taxon>
        <taxon>Bacillati</taxon>
        <taxon>Bacillota</taxon>
        <taxon>Bacilli</taxon>
        <taxon>Bacillales</taxon>
        <taxon>Bacillaceae</taxon>
        <taxon>Priestia</taxon>
    </lineage>
</organism>
<keyword evidence="9" id="KW-0413">Isomerase</keyword>
<gene>
    <name evidence="14" type="primary">dnaB</name>
    <name evidence="14" type="ORF">CIB87_10800</name>
</gene>
<dbReference type="GO" id="GO:0016787">
    <property type="term" value="F:hydrolase activity"/>
    <property type="evidence" value="ECO:0007669"/>
    <property type="project" value="UniProtKB-KW"/>
</dbReference>
<evidence type="ECO:0000313" key="14">
    <source>
        <dbReference type="EMBL" id="AXI29475.1"/>
    </source>
</evidence>
<keyword evidence="5 12" id="KW-0378">Hydrolase</keyword>
<comment type="similarity">
    <text evidence="1 12">Belongs to the helicase family. DnaB subfamily.</text>
</comment>
<evidence type="ECO:0000256" key="8">
    <source>
        <dbReference type="ARBA" id="ARBA00023125"/>
    </source>
</evidence>
<sequence>MEYQLGVENIEAEQAVLGSIFLESDLLDEAILQAQQFSKPSHKTIFKAMREVQEANKQVDIVTVVTQLGEAIEQVGGVSYLSDLANAVPSTANFKTYEQMILESYRVREARKLGAKLATVTSEEEVPNILQSLGELQDIKRKKNRTKSDVLADIFSDMSTPTQGLTGIDTGLDDLNRMTGGWQGGDLIIVAARPSMGKTAFALSLAQANCEKGGVSDIFSLEMSDTQLVKRMLSGLGRVNGKKWSNPFEEFTNEDHENMANAIGHYEKWDINIHDEPTQTVYDIRSKIKESFKEHPDKKHLVIIDYLQLISSVGKFERKDLEIGHISGMLKKIAREFNVPVIALSQLSRGVEQRQDKRPMMSDIRESGSIEQDADVISFLYRDDYYNKDSENPGITEIILGKQRNGPVGTVQTLFRKEYGQFLNLPKQLEAKMEAELIG</sequence>
<keyword evidence="3 12" id="KW-0235">DNA replication</keyword>
<evidence type="ECO:0000256" key="6">
    <source>
        <dbReference type="ARBA" id="ARBA00022806"/>
    </source>
</evidence>
<dbReference type="Pfam" id="PF00772">
    <property type="entry name" value="DnaB"/>
    <property type="match status" value="1"/>
</dbReference>
<dbReference type="Proteomes" id="UP000253834">
    <property type="component" value="Chromosome"/>
</dbReference>
<dbReference type="InterPro" id="IPR036185">
    <property type="entry name" value="DNA_heli_DnaB-like_N_sf"/>
</dbReference>
<dbReference type="InterPro" id="IPR007694">
    <property type="entry name" value="DNA_helicase_DnaB-like_C"/>
</dbReference>
<evidence type="ECO:0000256" key="12">
    <source>
        <dbReference type="RuleBase" id="RU362085"/>
    </source>
</evidence>
<reference evidence="14 15" key="1">
    <citation type="submission" date="2017-07" db="EMBL/GenBank/DDBJ databases">
        <title>Isolation and development of strain Bacillus megaterium SR7 for enhanced growth and metabolite production under supercritical carbon dioxide.</title>
        <authorList>
            <person name="Freedman A.J.E."/>
            <person name="Peet K.C."/>
            <person name="Boock J.T."/>
            <person name="Penn K."/>
            <person name="Prather K.L.J."/>
            <person name="Thompson J.R."/>
        </authorList>
    </citation>
    <scope>NUCLEOTIDE SEQUENCE [LARGE SCALE GENOMIC DNA]</scope>
    <source>
        <strain evidence="14 15">SR7</strain>
    </source>
</reference>
<dbReference type="Gene3D" id="1.10.860.10">
    <property type="entry name" value="DNAb Helicase, Chain A"/>
    <property type="match status" value="1"/>
</dbReference>
<dbReference type="SUPFAM" id="SSF52540">
    <property type="entry name" value="P-loop containing nucleoside triphosphate hydrolases"/>
    <property type="match status" value="1"/>
</dbReference>
<protein>
    <recommendedName>
        <fullName evidence="11 12">Replicative DNA helicase</fullName>
        <ecNumber evidence="11 12">5.6.2.3</ecNumber>
    </recommendedName>
</protein>
<evidence type="ECO:0000259" key="13">
    <source>
        <dbReference type="PROSITE" id="PS51199"/>
    </source>
</evidence>
<dbReference type="NCBIfam" id="TIGR00665">
    <property type="entry name" value="DnaB"/>
    <property type="match status" value="1"/>
</dbReference>
<dbReference type="SUPFAM" id="SSF48024">
    <property type="entry name" value="N-terminal domain of DnaB helicase"/>
    <property type="match status" value="1"/>
</dbReference>
<comment type="function">
    <text evidence="12">The main replicative DNA helicase, it participates in initiation and elongation during chromosome replication. Travels ahead of the DNA replisome, separating dsDNA into templates for DNA synthesis. A processive ATP-dependent 5'-3' DNA helicase it has DNA-dependent ATPase activity.</text>
</comment>
<keyword evidence="8 12" id="KW-0238">DNA-binding</keyword>
<dbReference type="Pfam" id="PF03796">
    <property type="entry name" value="DnaB_C"/>
    <property type="match status" value="1"/>
</dbReference>
<proteinExistence type="inferred from homology"/>
<accession>A0AA86LTK0</accession>
<dbReference type="PANTHER" id="PTHR30153:SF2">
    <property type="entry name" value="REPLICATIVE DNA HELICASE"/>
    <property type="match status" value="1"/>
</dbReference>
<dbReference type="GO" id="GO:1990077">
    <property type="term" value="C:primosome complex"/>
    <property type="evidence" value="ECO:0007669"/>
    <property type="project" value="UniProtKB-UniRule"/>
</dbReference>
<dbReference type="InterPro" id="IPR007693">
    <property type="entry name" value="DNA_helicase_DnaB-like_N"/>
</dbReference>
<dbReference type="PANTHER" id="PTHR30153">
    <property type="entry name" value="REPLICATIVE DNA HELICASE DNAB"/>
    <property type="match status" value="1"/>
</dbReference>
<evidence type="ECO:0000256" key="2">
    <source>
        <dbReference type="ARBA" id="ARBA00022515"/>
    </source>
</evidence>
<dbReference type="EMBL" id="CP022674">
    <property type="protein sequence ID" value="AXI29475.1"/>
    <property type="molecule type" value="Genomic_DNA"/>
</dbReference>
<dbReference type="RefSeq" id="WP_114895491.1">
    <property type="nucleotide sequence ID" value="NZ_CP022674.1"/>
</dbReference>
<evidence type="ECO:0000256" key="10">
    <source>
        <dbReference type="ARBA" id="ARBA00048954"/>
    </source>
</evidence>
<evidence type="ECO:0000313" key="15">
    <source>
        <dbReference type="Proteomes" id="UP000253834"/>
    </source>
</evidence>
<dbReference type="GO" id="GO:0003677">
    <property type="term" value="F:DNA binding"/>
    <property type="evidence" value="ECO:0007669"/>
    <property type="project" value="UniProtKB-UniRule"/>
</dbReference>
<dbReference type="GO" id="GO:0005524">
    <property type="term" value="F:ATP binding"/>
    <property type="evidence" value="ECO:0007669"/>
    <property type="project" value="UniProtKB-UniRule"/>
</dbReference>
<dbReference type="GO" id="GO:0043139">
    <property type="term" value="F:5'-3' DNA helicase activity"/>
    <property type="evidence" value="ECO:0007669"/>
    <property type="project" value="UniProtKB-EC"/>
</dbReference>
<dbReference type="EC" id="5.6.2.3" evidence="11 12"/>
<evidence type="ECO:0000256" key="11">
    <source>
        <dbReference type="NCBIfam" id="TIGR00665"/>
    </source>
</evidence>
<dbReference type="InterPro" id="IPR016136">
    <property type="entry name" value="DNA_helicase_N/primase_C"/>
</dbReference>
<dbReference type="Gene3D" id="3.40.50.300">
    <property type="entry name" value="P-loop containing nucleotide triphosphate hydrolases"/>
    <property type="match status" value="1"/>
</dbReference>
<evidence type="ECO:0000256" key="4">
    <source>
        <dbReference type="ARBA" id="ARBA00022741"/>
    </source>
</evidence>
<keyword evidence="6 12" id="KW-0347">Helicase</keyword>
<evidence type="ECO:0000256" key="7">
    <source>
        <dbReference type="ARBA" id="ARBA00022840"/>
    </source>
</evidence>